<sequence length="121" mass="14531">MTELQLMRLKKLTELLLEKNTQSLKYFNTYHKKDDIADFKETILPFADEVKKLSDEWLELAMNYVKNFKPKYLHSHQMEDAHENIQIQSVTCFQRDTKKRRFLEQNKSIDFTLSGLNKELT</sequence>
<accession>A0ABS6JM32</accession>
<organism evidence="1 2">
    <name type="scientific">Evansella tamaricis</name>
    <dbReference type="NCBI Taxonomy" id="2069301"/>
    <lineage>
        <taxon>Bacteria</taxon>
        <taxon>Bacillati</taxon>
        <taxon>Bacillota</taxon>
        <taxon>Bacilli</taxon>
        <taxon>Bacillales</taxon>
        <taxon>Bacillaceae</taxon>
        <taxon>Evansella</taxon>
    </lineage>
</organism>
<dbReference type="InterPro" id="IPR014913">
    <property type="entry name" value="YppE-like"/>
</dbReference>
<reference evidence="1 2" key="1">
    <citation type="submission" date="2021-06" db="EMBL/GenBank/DDBJ databases">
        <title>Bacillus sp. RD4P76, an endophyte from a halophyte.</title>
        <authorList>
            <person name="Sun J.-Q."/>
        </authorList>
    </citation>
    <scope>NUCLEOTIDE SEQUENCE [LARGE SCALE GENOMIC DNA]</scope>
    <source>
        <strain evidence="1 2">CGMCC 1.15917</strain>
    </source>
</reference>
<dbReference type="RefSeq" id="WP_217069370.1">
    <property type="nucleotide sequence ID" value="NZ_JAHQCS010000182.1"/>
</dbReference>
<keyword evidence="2" id="KW-1185">Reference proteome</keyword>
<proteinExistence type="predicted"/>
<dbReference type="EMBL" id="JAHQCS010000182">
    <property type="protein sequence ID" value="MBU9714641.1"/>
    <property type="molecule type" value="Genomic_DNA"/>
</dbReference>
<dbReference type="Pfam" id="PF08807">
    <property type="entry name" value="DUF1798"/>
    <property type="match status" value="1"/>
</dbReference>
<name>A0ABS6JM32_9BACI</name>
<protein>
    <submittedName>
        <fullName evidence="1">YppE family protein</fullName>
    </submittedName>
</protein>
<evidence type="ECO:0000313" key="2">
    <source>
        <dbReference type="Proteomes" id="UP000784880"/>
    </source>
</evidence>
<comment type="caution">
    <text evidence="1">The sequence shown here is derived from an EMBL/GenBank/DDBJ whole genome shotgun (WGS) entry which is preliminary data.</text>
</comment>
<evidence type="ECO:0000313" key="1">
    <source>
        <dbReference type="EMBL" id="MBU9714641.1"/>
    </source>
</evidence>
<gene>
    <name evidence="1" type="ORF">KS419_23120</name>
</gene>
<dbReference type="Proteomes" id="UP000784880">
    <property type="component" value="Unassembled WGS sequence"/>
</dbReference>